<evidence type="ECO:0000256" key="1">
    <source>
        <dbReference type="SAM" id="MobiDB-lite"/>
    </source>
</evidence>
<evidence type="ECO:0000313" key="2">
    <source>
        <dbReference type="EMBL" id="GBP72441.1"/>
    </source>
</evidence>
<proteinExistence type="predicted"/>
<name>A0A4C1Y863_EUMVA</name>
<sequence length="131" mass="14810">MNKPLGHGSPKMRNRIRSFPCKSPTNSVSHPQARGIHEGRYEPLTYCTLIRLQREDLKLGLSDSIYGDTNNSPQGFEGGRKPVMTYASPVFAHARPDIVYGLQIVQNKFCRRAADAPWHIKNSVLHRDLEP</sequence>
<comment type="caution">
    <text evidence="2">The sequence shown here is derived from an EMBL/GenBank/DDBJ whole genome shotgun (WGS) entry which is preliminary data.</text>
</comment>
<organism evidence="2 3">
    <name type="scientific">Eumeta variegata</name>
    <name type="common">Bagworm moth</name>
    <name type="synonym">Eumeta japonica</name>
    <dbReference type="NCBI Taxonomy" id="151549"/>
    <lineage>
        <taxon>Eukaryota</taxon>
        <taxon>Metazoa</taxon>
        <taxon>Ecdysozoa</taxon>
        <taxon>Arthropoda</taxon>
        <taxon>Hexapoda</taxon>
        <taxon>Insecta</taxon>
        <taxon>Pterygota</taxon>
        <taxon>Neoptera</taxon>
        <taxon>Endopterygota</taxon>
        <taxon>Lepidoptera</taxon>
        <taxon>Glossata</taxon>
        <taxon>Ditrysia</taxon>
        <taxon>Tineoidea</taxon>
        <taxon>Psychidae</taxon>
        <taxon>Oiketicinae</taxon>
        <taxon>Eumeta</taxon>
    </lineage>
</organism>
<dbReference type="EMBL" id="BGZK01001145">
    <property type="protein sequence ID" value="GBP72441.1"/>
    <property type="molecule type" value="Genomic_DNA"/>
</dbReference>
<dbReference type="AlphaFoldDB" id="A0A4C1Y863"/>
<gene>
    <name evidence="2" type="ORF">EVAR_7101_1</name>
</gene>
<protein>
    <submittedName>
        <fullName evidence="2">Uncharacterized protein</fullName>
    </submittedName>
</protein>
<dbReference type="OrthoDB" id="10050074at2759"/>
<dbReference type="Proteomes" id="UP000299102">
    <property type="component" value="Unassembled WGS sequence"/>
</dbReference>
<keyword evidence="3" id="KW-1185">Reference proteome</keyword>
<evidence type="ECO:0000313" key="3">
    <source>
        <dbReference type="Proteomes" id="UP000299102"/>
    </source>
</evidence>
<accession>A0A4C1Y863</accession>
<reference evidence="2 3" key="1">
    <citation type="journal article" date="2019" name="Commun. Biol.">
        <title>The bagworm genome reveals a unique fibroin gene that provides high tensile strength.</title>
        <authorList>
            <person name="Kono N."/>
            <person name="Nakamura H."/>
            <person name="Ohtoshi R."/>
            <person name="Tomita M."/>
            <person name="Numata K."/>
            <person name="Arakawa K."/>
        </authorList>
    </citation>
    <scope>NUCLEOTIDE SEQUENCE [LARGE SCALE GENOMIC DNA]</scope>
</reference>
<feature type="region of interest" description="Disordered" evidence="1">
    <location>
        <begin position="1"/>
        <end position="35"/>
    </location>
</feature>